<evidence type="ECO:0000256" key="3">
    <source>
        <dbReference type="ARBA" id="ARBA00022801"/>
    </source>
</evidence>
<dbReference type="CDD" id="cd07720">
    <property type="entry name" value="OPHC2-like_MBL-fold"/>
    <property type="match status" value="1"/>
</dbReference>
<dbReference type="InterPro" id="IPR051013">
    <property type="entry name" value="MBL_superfamily_lactonases"/>
</dbReference>
<sequence length="306" mass="31743">MPDIRRRTVLTWLGAAAGCASVGGIATAVVAETTIGGGTLRTVSDGHLVLPESFVIGDLPADEARAILEAAGIEPGAARAPCNLTLWTSGDRRVLFDAGSGAGFMPTAGEITAGLDALGLAPGDITDLVFTHGHPDHLWGALDDFDEPLFANARHVMAETEAAYWSDPATVDALGEARQSFAVGAARRIETLGDRLERVAEDAEVMPGLRLVPLPGHTPGHVGARITDGDASALVVGDAIGNGHLALARPDWPSPADHDPERGIETRTTLLAELADSGETFVGFHLPDGGLGTVSRDGEAYRFSPL</sequence>
<dbReference type="PANTHER" id="PTHR42978:SF6">
    <property type="entry name" value="QUORUM-QUENCHING LACTONASE YTNP-RELATED"/>
    <property type="match status" value="1"/>
</dbReference>
<comment type="similarity">
    <text evidence="1">Belongs to the metallo-beta-lactamase superfamily.</text>
</comment>
<protein>
    <submittedName>
        <fullName evidence="6">Metallo-beta-lactamase</fullName>
    </submittedName>
</protein>
<dbReference type="Gene3D" id="3.60.15.10">
    <property type="entry name" value="Ribonuclease Z/Hydroxyacylglutathione hydrolase-like"/>
    <property type="match status" value="1"/>
</dbReference>
<dbReference type="RefSeq" id="WP_043841097.1">
    <property type="nucleotide sequence ID" value="NZ_AQQW01000001.1"/>
</dbReference>
<dbReference type="GO" id="GO:0016787">
    <property type="term" value="F:hydrolase activity"/>
    <property type="evidence" value="ECO:0007669"/>
    <property type="project" value="UniProtKB-KW"/>
</dbReference>
<dbReference type="PATRIC" id="fig|1317118.6.peg.60"/>
<dbReference type="PANTHER" id="PTHR42978">
    <property type="entry name" value="QUORUM-QUENCHING LACTONASE YTNP-RELATED-RELATED"/>
    <property type="match status" value="1"/>
</dbReference>
<evidence type="ECO:0000313" key="6">
    <source>
        <dbReference type="EMBL" id="ETW14302.1"/>
    </source>
</evidence>
<accession>W4HNG7</accession>
<organism evidence="6 7">
    <name type="scientific">Roseivivax marinus</name>
    <dbReference type="NCBI Taxonomy" id="1379903"/>
    <lineage>
        <taxon>Bacteria</taxon>
        <taxon>Pseudomonadati</taxon>
        <taxon>Pseudomonadota</taxon>
        <taxon>Alphaproteobacteria</taxon>
        <taxon>Rhodobacterales</taxon>
        <taxon>Roseobacteraceae</taxon>
        <taxon>Roseivivax</taxon>
    </lineage>
</organism>
<dbReference type="SUPFAM" id="SSF56281">
    <property type="entry name" value="Metallo-hydrolase/oxidoreductase"/>
    <property type="match status" value="1"/>
</dbReference>
<dbReference type="Proteomes" id="UP000019063">
    <property type="component" value="Unassembled WGS sequence"/>
</dbReference>
<evidence type="ECO:0000256" key="2">
    <source>
        <dbReference type="ARBA" id="ARBA00022723"/>
    </source>
</evidence>
<keyword evidence="3" id="KW-0378">Hydrolase</keyword>
<dbReference type="SMART" id="SM00849">
    <property type="entry name" value="Lactamase_B"/>
    <property type="match status" value="1"/>
</dbReference>
<dbReference type="PROSITE" id="PS51318">
    <property type="entry name" value="TAT"/>
    <property type="match status" value="1"/>
</dbReference>
<keyword evidence="2" id="KW-0479">Metal-binding</keyword>
<dbReference type="AlphaFoldDB" id="W4HNG7"/>
<evidence type="ECO:0000256" key="1">
    <source>
        <dbReference type="ARBA" id="ARBA00007749"/>
    </source>
</evidence>
<dbReference type="InterPro" id="IPR036866">
    <property type="entry name" value="RibonucZ/Hydroxyglut_hydro"/>
</dbReference>
<dbReference type="Pfam" id="PF00753">
    <property type="entry name" value="Lactamase_B"/>
    <property type="match status" value="1"/>
</dbReference>
<dbReference type="PROSITE" id="PS51257">
    <property type="entry name" value="PROKAR_LIPOPROTEIN"/>
    <property type="match status" value="1"/>
</dbReference>
<evidence type="ECO:0000256" key="4">
    <source>
        <dbReference type="ARBA" id="ARBA00022833"/>
    </source>
</evidence>
<name>W4HNG7_9RHOB</name>
<evidence type="ECO:0000259" key="5">
    <source>
        <dbReference type="SMART" id="SM00849"/>
    </source>
</evidence>
<feature type="domain" description="Metallo-beta-lactamase" evidence="5">
    <location>
        <begin position="81"/>
        <end position="285"/>
    </location>
</feature>
<proteinExistence type="inferred from homology"/>
<dbReference type="eggNOG" id="COG0491">
    <property type="taxonomic scope" value="Bacteria"/>
</dbReference>
<keyword evidence="7" id="KW-1185">Reference proteome</keyword>
<gene>
    <name evidence="6" type="ORF">ATO8_00295</name>
</gene>
<dbReference type="InterPro" id="IPR006311">
    <property type="entry name" value="TAT_signal"/>
</dbReference>
<dbReference type="EMBL" id="AQQW01000001">
    <property type="protein sequence ID" value="ETW14302.1"/>
    <property type="molecule type" value="Genomic_DNA"/>
</dbReference>
<comment type="caution">
    <text evidence="6">The sequence shown here is derived from an EMBL/GenBank/DDBJ whole genome shotgun (WGS) entry which is preliminary data.</text>
</comment>
<dbReference type="STRING" id="1379903.ATO8_00295"/>
<keyword evidence="4" id="KW-0862">Zinc</keyword>
<evidence type="ECO:0000313" key="7">
    <source>
        <dbReference type="Proteomes" id="UP000019063"/>
    </source>
</evidence>
<dbReference type="GO" id="GO:0046872">
    <property type="term" value="F:metal ion binding"/>
    <property type="evidence" value="ECO:0007669"/>
    <property type="project" value="UniProtKB-KW"/>
</dbReference>
<dbReference type="InterPro" id="IPR001279">
    <property type="entry name" value="Metallo-B-lactamas"/>
</dbReference>
<reference evidence="6 7" key="1">
    <citation type="journal article" date="2014" name="Antonie Van Leeuwenhoek">
        <title>Roseivivax atlanticus sp. nov., isolated from surface seawater of the Atlantic Ocean.</title>
        <authorList>
            <person name="Li G."/>
            <person name="Lai Q."/>
            <person name="Liu X."/>
            <person name="Sun F."/>
            <person name="Shao Z."/>
        </authorList>
    </citation>
    <scope>NUCLEOTIDE SEQUENCE [LARGE SCALE GENOMIC DNA]</scope>
    <source>
        <strain evidence="6 7">22II-s10s</strain>
    </source>
</reference>